<evidence type="ECO:0000313" key="1">
    <source>
        <dbReference type="EMBL" id="RIH86968.1"/>
    </source>
</evidence>
<dbReference type="EMBL" id="QWLA01000024">
    <property type="protein sequence ID" value="RIH86968.1"/>
    <property type="molecule type" value="Genomic_DNA"/>
</dbReference>
<accession>A0A399ESL4</accession>
<dbReference type="RefSeq" id="WP_119277110.1">
    <property type="nucleotide sequence ID" value="NZ_QWLA01000024.1"/>
</dbReference>
<name>A0A399ESL4_9DEIN</name>
<reference evidence="1 2" key="1">
    <citation type="submission" date="2018-08" db="EMBL/GenBank/DDBJ databases">
        <title>Meiothermus roseus NBRC 110900 genome sequencing project.</title>
        <authorList>
            <person name="Da Costa M.S."/>
            <person name="Albuquerque L."/>
            <person name="Raposo P."/>
            <person name="Froufe H.J.C."/>
            <person name="Barroso C.S."/>
            <person name="Egas C."/>
        </authorList>
    </citation>
    <scope>NUCLEOTIDE SEQUENCE [LARGE SCALE GENOMIC DNA]</scope>
    <source>
        <strain evidence="1 2">NBRC 110900</strain>
    </source>
</reference>
<keyword evidence="2" id="KW-1185">Reference proteome</keyword>
<dbReference type="AlphaFoldDB" id="A0A399ESL4"/>
<protein>
    <submittedName>
        <fullName evidence="1">Uncharacterized protein</fullName>
    </submittedName>
</protein>
<organism evidence="1 2">
    <name type="scientific">Calidithermus roseus</name>
    <dbReference type="NCBI Taxonomy" id="1644118"/>
    <lineage>
        <taxon>Bacteria</taxon>
        <taxon>Thermotogati</taxon>
        <taxon>Deinococcota</taxon>
        <taxon>Deinococci</taxon>
        <taxon>Thermales</taxon>
        <taxon>Thermaceae</taxon>
        <taxon>Calidithermus</taxon>
    </lineage>
</organism>
<gene>
    <name evidence="1" type="ORF">Mrose_01549</name>
</gene>
<proteinExistence type="predicted"/>
<dbReference type="Proteomes" id="UP000265341">
    <property type="component" value="Unassembled WGS sequence"/>
</dbReference>
<sequence>MLRLVLVLALLGAALAYYAEQVGLAVGYPPFIPMVYWKYSGEHKYDLRVTGVNAAVKVKVDGQLNDGSLEVIIAQNGRQIGQSRRYKGRFSDIALFYVNPGLYTVRFKLQDARGYARLDWVSTRFEY</sequence>
<evidence type="ECO:0000313" key="2">
    <source>
        <dbReference type="Proteomes" id="UP000265341"/>
    </source>
</evidence>
<dbReference type="OrthoDB" id="32446at2"/>
<comment type="caution">
    <text evidence="1">The sequence shown here is derived from an EMBL/GenBank/DDBJ whole genome shotgun (WGS) entry which is preliminary data.</text>
</comment>